<accession>A0A074WTC1</accession>
<dbReference type="GeneID" id="25416178"/>
<dbReference type="RefSeq" id="XP_013431293.1">
    <property type="nucleotide sequence ID" value="XM_013575839.1"/>
</dbReference>
<evidence type="ECO:0000313" key="1">
    <source>
        <dbReference type="EMBL" id="KEQ76455.1"/>
    </source>
</evidence>
<dbReference type="Proteomes" id="UP000027730">
    <property type="component" value="Unassembled WGS sequence"/>
</dbReference>
<organism evidence="1 2">
    <name type="scientific">Aureobasidium namibiae CBS 147.97</name>
    <dbReference type="NCBI Taxonomy" id="1043004"/>
    <lineage>
        <taxon>Eukaryota</taxon>
        <taxon>Fungi</taxon>
        <taxon>Dikarya</taxon>
        <taxon>Ascomycota</taxon>
        <taxon>Pezizomycotina</taxon>
        <taxon>Dothideomycetes</taxon>
        <taxon>Dothideomycetidae</taxon>
        <taxon>Dothideales</taxon>
        <taxon>Saccotheciaceae</taxon>
        <taxon>Aureobasidium</taxon>
    </lineage>
</organism>
<sequence>MRQYIRCQPVLVIRPTNRAWAMNTSRRLRLGISTQATVAPGVGIPSDAPVNSPTGVGNVHPPVAHTNVRLPGPSVNVPGAADPIDFCGNRGLSTVVLSL</sequence>
<dbReference type="HOGENOM" id="CLU_2319941_0_0_1"/>
<reference evidence="1 2" key="1">
    <citation type="journal article" date="2014" name="BMC Genomics">
        <title>Genome sequencing of four Aureobasidium pullulans varieties: biotechnological potential, stress tolerance, and description of new species.</title>
        <authorList>
            <person name="Gostin Ar C."/>
            <person name="Ohm R.A."/>
            <person name="Kogej T."/>
            <person name="Sonjak S."/>
            <person name="Turk M."/>
            <person name="Zajc J."/>
            <person name="Zalar P."/>
            <person name="Grube M."/>
            <person name="Sun H."/>
            <person name="Han J."/>
            <person name="Sharma A."/>
            <person name="Chiniquy J."/>
            <person name="Ngan C.Y."/>
            <person name="Lipzen A."/>
            <person name="Barry K."/>
            <person name="Grigoriev I.V."/>
            <person name="Gunde-Cimerman N."/>
        </authorList>
    </citation>
    <scope>NUCLEOTIDE SEQUENCE [LARGE SCALE GENOMIC DNA]</scope>
    <source>
        <strain evidence="1 2">CBS 147.97</strain>
    </source>
</reference>
<gene>
    <name evidence="1" type="ORF">M436DRAFT_78206</name>
</gene>
<dbReference type="EMBL" id="KL584703">
    <property type="protein sequence ID" value="KEQ76455.1"/>
    <property type="molecule type" value="Genomic_DNA"/>
</dbReference>
<name>A0A074WTC1_9PEZI</name>
<evidence type="ECO:0000313" key="2">
    <source>
        <dbReference type="Proteomes" id="UP000027730"/>
    </source>
</evidence>
<dbReference type="AlphaFoldDB" id="A0A074WTC1"/>
<proteinExistence type="predicted"/>
<protein>
    <submittedName>
        <fullName evidence="1">Uncharacterized protein</fullName>
    </submittedName>
</protein>
<keyword evidence="2" id="KW-1185">Reference proteome</keyword>